<organism evidence="1 2">
    <name type="scientific">Formimonas warabiya</name>
    <dbReference type="NCBI Taxonomy" id="1761012"/>
    <lineage>
        <taxon>Bacteria</taxon>
        <taxon>Bacillati</taxon>
        <taxon>Bacillota</taxon>
        <taxon>Clostridia</taxon>
        <taxon>Eubacteriales</taxon>
        <taxon>Peptococcaceae</taxon>
        <taxon>Candidatus Formimonas</taxon>
    </lineage>
</organism>
<sequence length="94" mass="10303">MQADDVRVFQDIFQAQIGNAQRGLFRPGQSCPGVIDDFCAESPGKLGRYLSRISHADQPMGLAVHLIGFQAVLPFWPFALFGGIIQDSQLAIQI</sequence>
<name>A0A3G1KW45_FORW1</name>
<dbReference type="Proteomes" id="UP000323521">
    <property type="component" value="Chromosome"/>
</dbReference>
<keyword evidence="2" id="KW-1185">Reference proteome</keyword>
<evidence type="ECO:0000313" key="1">
    <source>
        <dbReference type="EMBL" id="ATW26763.1"/>
    </source>
</evidence>
<gene>
    <name evidence="1" type="ORF">DCMF_20120</name>
</gene>
<evidence type="ECO:0000313" key="2">
    <source>
        <dbReference type="Proteomes" id="UP000323521"/>
    </source>
</evidence>
<proteinExistence type="predicted"/>
<protein>
    <submittedName>
        <fullName evidence="1">Uncharacterized protein</fullName>
    </submittedName>
</protein>
<dbReference type="EMBL" id="CP017634">
    <property type="protein sequence ID" value="ATW26763.1"/>
    <property type="molecule type" value="Genomic_DNA"/>
</dbReference>
<reference evidence="1 2" key="1">
    <citation type="submission" date="2016-10" db="EMBL/GenBank/DDBJ databases">
        <title>Complete Genome Sequence of Peptococcaceae strain DCMF.</title>
        <authorList>
            <person name="Edwards R.J."/>
            <person name="Holland S.I."/>
            <person name="Deshpande N.P."/>
            <person name="Wong Y.K."/>
            <person name="Ertan H."/>
            <person name="Manefield M."/>
            <person name="Russell T.L."/>
            <person name="Lee M.J."/>
        </authorList>
    </citation>
    <scope>NUCLEOTIDE SEQUENCE [LARGE SCALE GENOMIC DNA]</scope>
    <source>
        <strain evidence="1 2">DCMF</strain>
    </source>
</reference>
<accession>A0A3G1KW45</accession>
<dbReference type="KEGG" id="fwa:DCMF_20120"/>
<dbReference type="AlphaFoldDB" id="A0A3G1KW45"/>